<gene>
    <name evidence="2" type="ORF">CVLEPA_LOCUS18110</name>
    <name evidence="3" type="ORF">CVLEPA_LOCUS22961</name>
</gene>
<keyword evidence="4" id="KW-1185">Reference proteome</keyword>
<proteinExistence type="predicted"/>
<protein>
    <submittedName>
        <fullName evidence="2">Uncharacterized protein</fullName>
    </submittedName>
</protein>
<evidence type="ECO:0000313" key="4">
    <source>
        <dbReference type="Proteomes" id="UP001642483"/>
    </source>
</evidence>
<organism evidence="2 4">
    <name type="scientific">Clavelina lepadiformis</name>
    <name type="common">Light-bulb sea squirt</name>
    <name type="synonym">Ascidia lepadiformis</name>
    <dbReference type="NCBI Taxonomy" id="159417"/>
    <lineage>
        <taxon>Eukaryota</taxon>
        <taxon>Metazoa</taxon>
        <taxon>Chordata</taxon>
        <taxon>Tunicata</taxon>
        <taxon>Ascidiacea</taxon>
        <taxon>Aplousobranchia</taxon>
        <taxon>Clavelinidae</taxon>
        <taxon>Clavelina</taxon>
    </lineage>
</organism>
<dbReference type="Proteomes" id="UP001642483">
    <property type="component" value="Unassembled WGS sequence"/>
</dbReference>
<dbReference type="EMBL" id="CAWYQH010000101">
    <property type="protein sequence ID" value="CAK8686148.1"/>
    <property type="molecule type" value="Genomic_DNA"/>
</dbReference>
<reference evidence="2 4" key="1">
    <citation type="submission" date="2024-02" db="EMBL/GenBank/DDBJ databases">
        <authorList>
            <person name="Daric V."/>
            <person name="Darras S."/>
        </authorList>
    </citation>
    <scope>NUCLEOTIDE SEQUENCE [LARGE SCALE GENOMIC DNA]</scope>
</reference>
<evidence type="ECO:0000313" key="2">
    <source>
        <dbReference type="EMBL" id="CAK8686148.1"/>
    </source>
</evidence>
<feature type="compositionally biased region" description="Basic and acidic residues" evidence="1">
    <location>
        <begin position="27"/>
        <end position="46"/>
    </location>
</feature>
<feature type="region of interest" description="Disordered" evidence="1">
    <location>
        <begin position="20"/>
        <end position="52"/>
    </location>
</feature>
<evidence type="ECO:0000313" key="3">
    <source>
        <dbReference type="EMBL" id="CAK8690333.1"/>
    </source>
</evidence>
<comment type="caution">
    <text evidence="2">The sequence shown here is derived from an EMBL/GenBank/DDBJ whole genome shotgun (WGS) entry which is preliminary data.</text>
</comment>
<name>A0ABP0G5I6_CLALP</name>
<sequence>MLHLNLRLGEFFVGDQRIEPSPWPRVHQRDDCHEGVSQGQDEKKNDSGNSQFGIEILPPLHMFGGGYLAYAS</sequence>
<evidence type="ECO:0000256" key="1">
    <source>
        <dbReference type="SAM" id="MobiDB-lite"/>
    </source>
</evidence>
<accession>A0ABP0G5I6</accession>
<dbReference type="EMBL" id="CAWYQH010000114">
    <property type="protein sequence ID" value="CAK8690333.1"/>
    <property type="molecule type" value="Genomic_DNA"/>
</dbReference>